<name>A0A251UXP6_HELAN</name>
<dbReference type="InParanoid" id="A0A251UXP6"/>
<accession>A0A251UXP6</accession>
<evidence type="ECO:0000313" key="4">
    <source>
        <dbReference type="Proteomes" id="UP000215914"/>
    </source>
</evidence>
<dbReference type="EMBL" id="MNCJ02000319">
    <property type="protein sequence ID" value="KAF5810321.1"/>
    <property type="molecule type" value="Genomic_DNA"/>
</dbReference>
<dbReference type="Gene3D" id="1.25.10.10">
    <property type="entry name" value="Leucine-rich Repeat Variant"/>
    <property type="match status" value="1"/>
</dbReference>
<reference evidence="2" key="3">
    <citation type="submission" date="2020-06" db="EMBL/GenBank/DDBJ databases">
        <title>Helianthus annuus Genome sequencing and assembly Release 2.</title>
        <authorList>
            <person name="Gouzy J."/>
            <person name="Langlade N."/>
            <person name="Munos S."/>
        </authorList>
    </citation>
    <scope>NUCLEOTIDE SEQUENCE</scope>
    <source>
        <tissue evidence="2">Leaves</tissue>
    </source>
</reference>
<dbReference type="SUPFAM" id="SSF48371">
    <property type="entry name" value="ARM repeat"/>
    <property type="match status" value="1"/>
</dbReference>
<proteinExistence type="predicted"/>
<dbReference type="EMBL" id="CM007893">
    <property type="protein sequence ID" value="OTG28135.1"/>
    <property type="molecule type" value="Genomic_DNA"/>
</dbReference>
<keyword evidence="1" id="KW-0833">Ubl conjugation pathway</keyword>
<dbReference type="PANTHER" id="PTHR23315:SF253">
    <property type="entry name" value="U-BOX DOMAIN-CONTAINING PROTEIN 9"/>
    <property type="match status" value="1"/>
</dbReference>
<evidence type="ECO:0000313" key="3">
    <source>
        <dbReference type="EMBL" id="OTG28135.1"/>
    </source>
</evidence>
<sequence>MEIAELVCTPNVLLLENIMVWSSKNYHGPFRYSDQEVLTQMEEDKLVWLLDSMQSSDSSARMRAAEVLRALTKFRKSHRIYLGEYTRFIETMLNALLQKEETKNSYEEDLYLTMLHVAMHEPNRNALGESNTLVLSLMNGLEPEKIEVIRNTCLSGLSMLASMDSNHEKLGGLGLVKWFLNILKRREDDIMTKNAVRGLLHLCETKTNVERFIKEGGVKVFADHISSGKLLLVNNMLSMLVVITKSAKDSVIWRKANGIKLMASVLRNRECALKVKACCIHILENLCLMDPESLRPIREDTELRACISQLGLCKNMSIQTKALHIIHMMYN</sequence>
<dbReference type="PANTHER" id="PTHR23315">
    <property type="entry name" value="U BOX DOMAIN-CONTAINING"/>
    <property type="match status" value="1"/>
</dbReference>
<keyword evidence="4" id="KW-1185">Reference proteome</keyword>
<dbReference type="InterPro" id="IPR016024">
    <property type="entry name" value="ARM-type_fold"/>
</dbReference>
<dbReference type="AlphaFoldDB" id="A0A251UXP6"/>
<protein>
    <submittedName>
        <fullName evidence="2">Armadillo-like helical protein</fullName>
    </submittedName>
    <submittedName>
        <fullName evidence="3">Putative armadillo-type fold protein</fullName>
    </submittedName>
</protein>
<dbReference type="InterPro" id="IPR011989">
    <property type="entry name" value="ARM-like"/>
</dbReference>
<reference evidence="2 4" key="1">
    <citation type="journal article" date="2017" name="Nature">
        <title>The sunflower genome provides insights into oil metabolism, flowering and Asterid evolution.</title>
        <authorList>
            <person name="Badouin H."/>
            <person name="Gouzy J."/>
            <person name="Grassa C.J."/>
            <person name="Murat F."/>
            <person name="Staton S.E."/>
            <person name="Cottret L."/>
            <person name="Lelandais-Briere C."/>
            <person name="Owens G.L."/>
            <person name="Carrere S."/>
            <person name="Mayjonade B."/>
            <person name="Legrand L."/>
            <person name="Gill N."/>
            <person name="Kane N.C."/>
            <person name="Bowers J.E."/>
            <person name="Hubner S."/>
            <person name="Bellec A."/>
            <person name="Berard A."/>
            <person name="Berges H."/>
            <person name="Blanchet N."/>
            <person name="Boniface M.C."/>
            <person name="Brunel D."/>
            <person name="Catrice O."/>
            <person name="Chaidir N."/>
            <person name="Claudel C."/>
            <person name="Donnadieu C."/>
            <person name="Faraut T."/>
            <person name="Fievet G."/>
            <person name="Helmstetter N."/>
            <person name="King M."/>
            <person name="Knapp S.J."/>
            <person name="Lai Z."/>
            <person name="Le Paslier M.C."/>
            <person name="Lippi Y."/>
            <person name="Lorenzon L."/>
            <person name="Mandel J.R."/>
            <person name="Marage G."/>
            <person name="Marchand G."/>
            <person name="Marquand E."/>
            <person name="Bret-Mestries E."/>
            <person name="Morien E."/>
            <person name="Nambeesan S."/>
            <person name="Nguyen T."/>
            <person name="Pegot-Espagnet P."/>
            <person name="Pouilly N."/>
            <person name="Raftis F."/>
            <person name="Sallet E."/>
            <person name="Schiex T."/>
            <person name="Thomas J."/>
            <person name="Vandecasteele C."/>
            <person name="Vares D."/>
            <person name="Vear F."/>
            <person name="Vautrin S."/>
            <person name="Crespi M."/>
            <person name="Mangin B."/>
            <person name="Burke J.M."/>
            <person name="Salse J."/>
            <person name="Munos S."/>
            <person name="Vincourt P."/>
            <person name="Rieseberg L.H."/>
            <person name="Langlade N.B."/>
        </authorList>
    </citation>
    <scope>NUCLEOTIDE SEQUENCE [LARGE SCALE GENOMIC DNA]</scope>
    <source>
        <strain evidence="4">cv. SF193</strain>
        <tissue evidence="2">Leaves</tissue>
    </source>
</reference>
<gene>
    <name evidence="3" type="ORF">HannXRQ_Chr04g0107791</name>
    <name evidence="2" type="ORF">HanXRQr2_Chr04g0168031</name>
</gene>
<dbReference type="Proteomes" id="UP000215914">
    <property type="component" value="Chromosome 4"/>
</dbReference>
<evidence type="ECO:0000256" key="1">
    <source>
        <dbReference type="ARBA" id="ARBA00022786"/>
    </source>
</evidence>
<evidence type="ECO:0000313" key="2">
    <source>
        <dbReference type="EMBL" id="KAF5810321.1"/>
    </source>
</evidence>
<dbReference type="Gramene" id="mRNA:HanXRQr2_Chr04g0168031">
    <property type="protein sequence ID" value="CDS:HanXRQr2_Chr04g0168031.1"/>
    <property type="gene ID" value="HanXRQr2_Chr04g0168031"/>
</dbReference>
<reference evidence="3" key="2">
    <citation type="submission" date="2017-02" db="EMBL/GenBank/DDBJ databases">
        <title>Sunflower complete genome.</title>
        <authorList>
            <person name="Langlade N."/>
            <person name="Munos S."/>
        </authorList>
    </citation>
    <scope>NUCLEOTIDE SEQUENCE [LARGE SCALE GENOMIC DNA]</scope>
    <source>
        <tissue evidence="3">Leaves</tissue>
    </source>
</reference>
<organism evidence="3 4">
    <name type="scientific">Helianthus annuus</name>
    <name type="common">Common sunflower</name>
    <dbReference type="NCBI Taxonomy" id="4232"/>
    <lineage>
        <taxon>Eukaryota</taxon>
        <taxon>Viridiplantae</taxon>
        <taxon>Streptophyta</taxon>
        <taxon>Embryophyta</taxon>
        <taxon>Tracheophyta</taxon>
        <taxon>Spermatophyta</taxon>
        <taxon>Magnoliopsida</taxon>
        <taxon>eudicotyledons</taxon>
        <taxon>Gunneridae</taxon>
        <taxon>Pentapetalae</taxon>
        <taxon>asterids</taxon>
        <taxon>campanulids</taxon>
        <taxon>Asterales</taxon>
        <taxon>Asteraceae</taxon>
        <taxon>Asteroideae</taxon>
        <taxon>Heliantheae alliance</taxon>
        <taxon>Heliantheae</taxon>
        <taxon>Helianthus</taxon>
    </lineage>
</organism>